<organism evidence="3 4">
    <name type="scientific">Dioscorea zingiberensis</name>
    <dbReference type="NCBI Taxonomy" id="325984"/>
    <lineage>
        <taxon>Eukaryota</taxon>
        <taxon>Viridiplantae</taxon>
        <taxon>Streptophyta</taxon>
        <taxon>Embryophyta</taxon>
        <taxon>Tracheophyta</taxon>
        <taxon>Spermatophyta</taxon>
        <taxon>Magnoliopsida</taxon>
        <taxon>Liliopsida</taxon>
        <taxon>Dioscoreales</taxon>
        <taxon>Dioscoreaceae</taxon>
        <taxon>Dioscorea</taxon>
    </lineage>
</organism>
<dbReference type="Gene3D" id="2.30.29.30">
    <property type="entry name" value="Pleckstrin-homology domain (PH domain)/Phosphotyrosine-binding domain (PTB)"/>
    <property type="match status" value="1"/>
</dbReference>
<dbReference type="InterPro" id="IPR004182">
    <property type="entry name" value="GRAM"/>
</dbReference>
<feature type="region of interest" description="Disordered" evidence="1">
    <location>
        <begin position="1"/>
        <end position="47"/>
    </location>
</feature>
<proteinExistence type="predicted"/>
<dbReference type="OrthoDB" id="769156at2759"/>
<dbReference type="InterPro" id="IPR011993">
    <property type="entry name" value="PH-like_dom_sf"/>
</dbReference>
<evidence type="ECO:0000256" key="1">
    <source>
        <dbReference type="SAM" id="MobiDB-lite"/>
    </source>
</evidence>
<evidence type="ECO:0000259" key="2">
    <source>
        <dbReference type="SMART" id="SM00568"/>
    </source>
</evidence>
<dbReference type="SMART" id="SM00568">
    <property type="entry name" value="GRAM"/>
    <property type="match status" value="1"/>
</dbReference>
<accession>A0A9D5BVW6</accession>
<sequence length="118" mass="13435">MALVVAPGEQSFRVSPSRVASRQDHEASSETSSVYSADTSERRDSEIMTQAMSTRSEEYRLLFRLPADEVLLQDFNCALQENILLQGHMYLFIHHICFYSNIFGFETKVFCILSFSGP</sequence>
<dbReference type="EMBL" id="JAGGNH010000010">
    <property type="protein sequence ID" value="KAJ0961882.1"/>
    <property type="molecule type" value="Genomic_DNA"/>
</dbReference>
<dbReference type="PANTHER" id="PTHR47666:SF1">
    <property type="entry name" value="PROTEIN VASCULAR ASSOCIATED DEATH 1, CHLOROPLASTIC"/>
    <property type="match status" value="1"/>
</dbReference>
<dbReference type="Proteomes" id="UP001085076">
    <property type="component" value="Miscellaneous, Linkage group lg10"/>
</dbReference>
<reference evidence="3" key="1">
    <citation type="submission" date="2021-03" db="EMBL/GenBank/DDBJ databases">
        <authorList>
            <person name="Li Z."/>
            <person name="Yang C."/>
        </authorList>
    </citation>
    <scope>NUCLEOTIDE SEQUENCE</scope>
    <source>
        <strain evidence="3">Dzin_1.0</strain>
        <tissue evidence="3">Leaf</tissue>
    </source>
</reference>
<protein>
    <recommendedName>
        <fullName evidence="2">GRAM domain-containing protein</fullName>
    </recommendedName>
</protein>
<dbReference type="PANTHER" id="PTHR47666">
    <property type="entry name" value="PROTEIN VASCULAR ASSOCIATED DEATH 1, CHLOROPLASTIC"/>
    <property type="match status" value="1"/>
</dbReference>
<feature type="domain" description="GRAM" evidence="2">
    <location>
        <begin position="57"/>
        <end position="117"/>
    </location>
</feature>
<evidence type="ECO:0000313" key="4">
    <source>
        <dbReference type="Proteomes" id="UP001085076"/>
    </source>
</evidence>
<reference evidence="3" key="2">
    <citation type="journal article" date="2022" name="Hortic Res">
        <title>The genome of Dioscorea zingiberensis sheds light on the biosynthesis, origin and evolution of the medicinally important diosgenin saponins.</title>
        <authorList>
            <person name="Li Y."/>
            <person name="Tan C."/>
            <person name="Li Z."/>
            <person name="Guo J."/>
            <person name="Li S."/>
            <person name="Chen X."/>
            <person name="Wang C."/>
            <person name="Dai X."/>
            <person name="Yang H."/>
            <person name="Song W."/>
            <person name="Hou L."/>
            <person name="Xu J."/>
            <person name="Tong Z."/>
            <person name="Xu A."/>
            <person name="Yuan X."/>
            <person name="Wang W."/>
            <person name="Yang Q."/>
            <person name="Chen L."/>
            <person name="Sun Z."/>
            <person name="Wang K."/>
            <person name="Pan B."/>
            <person name="Chen J."/>
            <person name="Bao Y."/>
            <person name="Liu F."/>
            <person name="Qi X."/>
            <person name="Gang D.R."/>
            <person name="Wen J."/>
            <person name="Li J."/>
        </authorList>
    </citation>
    <scope>NUCLEOTIDE SEQUENCE</scope>
    <source>
        <strain evidence="3">Dzin_1.0</strain>
    </source>
</reference>
<keyword evidence="4" id="KW-1185">Reference proteome</keyword>
<feature type="compositionally biased region" description="Polar residues" evidence="1">
    <location>
        <begin position="29"/>
        <end position="38"/>
    </location>
</feature>
<dbReference type="GO" id="GO:0043069">
    <property type="term" value="P:negative regulation of programmed cell death"/>
    <property type="evidence" value="ECO:0007669"/>
    <property type="project" value="TreeGrafter"/>
</dbReference>
<dbReference type="AlphaFoldDB" id="A0A9D5BVW6"/>
<dbReference type="Pfam" id="PF02893">
    <property type="entry name" value="GRAM"/>
    <property type="match status" value="1"/>
</dbReference>
<gene>
    <name evidence="3" type="ORF">J5N97_029710</name>
</gene>
<evidence type="ECO:0000313" key="3">
    <source>
        <dbReference type="EMBL" id="KAJ0961882.1"/>
    </source>
</evidence>
<comment type="caution">
    <text evidence="3">The sequence shown here is derived from an EMBL/GenBank/DDBJ whole genome shotgun (WGS) entry which is preliminary data.</text>
</comment>
<name>A0A9D5BVW6_9LILI</name>